<dbReference type="Proteomes" id="UP000239663">
    <property type="component" value="Unassembled WGS sequence"/>
</dbReference>
<sequence>MELFPKKEQRNEQSDGGGLDRLMFGPRHNKKETASPPPSQSSGSQIDITKLMEHSDTLINSVSELSPYLRKIPSFISKLISK</sequence>
<dbReference type="RefSeq" id="WP_104849179.1">
    <property type="nucleotide sequence ID" value="NZ_PKOZ01000004.1"/>
</dbReference>
<keyword evidence="3" id="KW-1185">Reference proteome</keyword>
<proteinExistence type="predicted"/>
<evidence type="ECO:0000313" key="3">
    <source>
        <dbReference type="Proteomes" id="UP000239663"/>
    </source>
</evidence>
<dbReference type="EMBL" id="PKOZ01000004">
    <property type="protein sequence ID" value="PQD95424.1"/>
    <property type="molecule type" value="Genomic_DNA"/>
</dbReference>
<evidence type="ECO:0000313" key="2">
    <source>
        <dbReference type="EMBL" id="PQD95424.1"/>
    </source>
</evidence>
<accession>A0A2S7N060</accession>
<evidence type="ECO:0000256" key="1">
    <source>
        <dbReference type="SAM" id="MobiDB-lite"/>
    </source>
</evidence>
<feature type="region of interest" description="Disordered" evidence="1">
    <location>
        <begin position="1"/>
        <end position="46"/>
    </location>
</feature>
<name>A0A2S7N060_9BACI</name>
<feature type="compositionally biased region" description="Basic and acidic residues" evidence="1">
    <location>
        <begin position="1"/>
        <end position="13"/>
    </location>
</feature>
<reference evidence="2 3" key="1">
    <citation type="submission" date="2017-12" db="EMBL/GenBank/DDBJ databases">
        <title>Taxonomic description and draft genome of Pradoshia cofamensis Gen. nov., sp. nov., a thermotolerant bacillale isolated from anterior gut of earthworm Eisenia fetida.</title>
        <authorList>
            <person name="Saha T."/>
            <person name="Chakraborty R."/>
        </authorList>
    </citation>
    <scope>NUCLEOTIDE SEQUENCE [LARGE SCALE GENOMIC DNA]</scope>
    <source>
        <strain evidence="2 3">EAG3</strain>
    </source>
</reference>
<protein>
    <submittedName>
        <fullName evidence="2">Uncharacterized protein</fullName>
    </submittedName>
</protein>
<dbReference type="AlphaFoldDB" id="A0A2S7N060"/>
<comment type="caution">
    <text evidence="2">The sequence shown here is derived from an EMBL/GenBank/DDBJ whole genome shotgun (WGS) entry which is preliminary data.</text>
</comment>
<organism evidence="2 3">
    <name type="scientific">Pradoshia eiseniae</name>
    <dbReference type="NCBI Taxonomy" id="2064768"/>
    <lineage>
        <taxon>Bacteria</taxon>
        <taxon>Bacillati</taxon>
        <taxon>Bacillota</taxon>
        <taxon>Bacilli</taxon>
        <taxon>Bacillales</taxon>
        <taxon>Bacillaceae</taxon>
        <taxon>Pradoshia</taxon>
    </lineage>
</organism>
<gene>
    <name evidence="2" type="ORF">CYL18_09060</name>
</gene>